<protein>
    <submittedName>
        <fullName evidence="1">BBK32 immunogenic protein P35, lipoprotein</fullName>
    </submittedName>
</protein>
<geneLocation type="plasmid" evidence="1 2">
    <name>pl70</name>
</geneLocation>
<dbReference type="AlphaFoldDB" id="B5RPD7"/>
<dbReference type="PROSITE" id="PS51257">
    <property type="entry name" value="PROKAR_LIPOPROTEIN"/>
    <property type="match status" value="1"/>
</dbReference>
<dbReference type="Proteomes" id="UP000000611">
    <property type="component" value="Plasmid pl70"/>
</dbReference>
<keyword evidence="1" id="KW-0449">Lipoprotein</keyword>
<dbReference type="CDD" id="cd22788">
    <property type="entry name" value="BBK32_C"/>
    <property type="match status" value="1"/>
</dbReference>
<organism evidence="1 2">
    <name type="scientific">Borrelia duttonii (strain Ly)</name>
    <dbReference type="NCBI Taxonomy" id="412419"/>
    <lineage>
        <taxon>Bacteria</taxon>
        <taxon>Pseudomonadati</taxon>
        <taxon>Spirochaetota</taxon>
        <taxon>Spirochaetia</taxon>
        <taxon>Spirochaetales</taxon>
        <taxon>Borreliaceae</taxon>
        <taxon>Borrelia</taxon>
    </lineage>
</organism>
<dbReference type="EMBL" id="CP000990">
    <property type="protein sequence ID" value="ACH94223.1"/>
    <property type="molecule type" value="Genomic_DNA"/>
</dbReference>
<evidence type="ECO:0000313" key="1">
    <source>
        <dbReference type="EMBL" id="ACH94223.1"/>
    </source>
</evidence>
<evidence type="ECO:0000313" key="2">
    <source>
        <dbReference type="Proteomes" id="UP000000611"/>
    </source>
</evidence>
<reference evidence="1 2" key="1">
    <citation type="journal article" date="2008" name="PLoS Genet.">
        <title>The genome of Borrelia recurrentis, the agent of deadly louse-borne relapsing fever, is a degraded subset of tick-borne Borrelia duttonii.</title>
        <authorList>
            <person name="Lescot M."/>
            <person name="Audic S."/>
            <person name="Robert C."/>
            <person name="Nguyen T.T."/>
            <person name="Blanc G."/>
            <person name="Cutler S.J."/>
            <person name="Wincker P."/>
            <person name="Couloux A."/>
            <person name="Claverie J.-M."/>
            <person name="Raoult D."/>
            <person name="Drancourt M."/>
        </authorList>
    </citation>
    <scope>NUCLEOTIDE SEQUENCE [LARGE SCALE GENOMIC DNA]</scope>
    <source>
        <strain evidence="1 2">Ly</strain>
    </source>
</reference>
<name>B5RPD7_BORDL</name>
<sequence length="398" mass="45725">MKFKTRYLSLGLLFSFISCDLIFDDKIKEKSLILFDKVNAVLDTSGQSVENVRSPKQKRKIVKKRLSTSGKKSANSNLAQDVLSDDITSGLQYDVKRDNAHMQKGLVLKDSLEKNDVLLNEKDLNVILSNTTSEFSKEDIQKQKYQDVESKNSITEISTGYNLDSHSRMVNGVLTSLNGESGELKETIESNAIEVNFTIDSDLGPKHISGSNTIAYTDIVEEEDYDQYYWEDNEDSWEDKELLKEEIRLDNRYKSYLESVRYNVDSAIDTIDKIYNNYILFSTKQTQMYSTRLNSVTKAKAREEAKYFTKEKLERDLKTLLNYIQVSAKTATNFVYIREIHAKQRLNKLEIEMKSLISKVQGQSNSYEAYKAIVSSILQMKDSLEIVQSSTDKNGPWY</sequence>
<dbReference type="OrthoDB" id="352124at2"/>
<keyword evidence="2" id="KW-1185">Reference proteome</keyword>
<dbReference type="RefSeq" id="WP_012539667.1">
    <property type="nucleotide sequence ID" value="NC_011256.1"/>
</dbReference>
<accession>B5RPD7</accession>
<keyword evidence="1" id="KW-0614">Plasmid</keyword>
<proteinExistence type="predicted"/>
<dbReference type="KEGG" id="bdu:BDU_2061"/>
<gene>
    <name evidence="1" type="ordered locus">BDU_2061</name>
</gene>
<dbReference type="HOGENOM" id="CLU_058003_0_0_12"/>